<dbReference type="InterPro" id="IPR021139">
    <property type="entry name" value="NYN"/>
</dbReference>
<comment type="caution">
    <text evidence="2">The sequence shown here is derived from an EMBL/GenBank/DDBJ whole genome shotgun (WGS) entry which is preliminary data.</text>
</comment>
<dbReference type="AlphaFoldDB" id="A0A9D9ENQ5"/>
<evidence type="ECO:0000313" key="2">
    <source>
        <dbReference type="EMBL" id="MBO8450844.1"/>
    </source>
</evidence>
<dbReference type="CDD" id="cd11297">
    <property type="entry name" value="PIN_LabA-like_N_1"/>
    <property type="match status" value="1"/>
</dbReference>
<dbReference type="Gene3D" id="3.40.50.1010">
    <property type="entry name" value="5'-nuclease"/>
    <property type="match status" value="1"/>
</dbReference>
<feature type="domain" description="NYN" evidence="1">
    <location>
        <begin position="7"/>
        <end position="143"/>
    </location>
</feature>
<evidence type="ECO:0000259" key="1">
    <source>
        <dbReference type="Pfam" id="PF01936"/>
    </source>
</evidence>
<name>A0A9D9ENQ5_9SPIR</name>
<dbReference type="PANTHER" id="PTHR35811">
    <property type="entry name" value="SLR1870 PROTEIN"/>
    <property type="match status" value="1"/>
</dbReference>
<dbReference type="Proteomes" id="UP000823616">
    <property type="component" value="Unassembled WGS sequence"/>
</dbReference>
<dbReference type="Pfam" id="PF01936">
    <property type="entry name" value="NYN"/>
    <property type="match status" value="1"/>
</dbReference>
<protein>
    <submittedName>
        <fullName evidence="2">NYN domain-containing protein</fullName>
    </submittedName>
</protein>
<evidence type="ECO:0000313" key="3">
    <source>
        <dbReference type="Proteomes" id="UP000823616"/>
    </source>
</evidence>
<sequence>MSGLLNTAILWDIENVTPPAGSGYIQSIIETIEEGGKISYAMAFGNWNRPGIKNIAGDLAANSFELIHVPKSRKDSSDMSMVAHGVELIFQYPHVERYVLITGDADFRPLLLSLRKYGKQTLIICDAKNASEDLLKMADDYRDYREIIDDDEEAESRSDDGETETPENSLAARRRLAFELLEEAVRSMLKEKNRDSVALGAVKIRMKLMNSSFDERKLGYRMWKFFVNDAVEHTA</sequence>
<dbReference type="GO" id="GO:0004540">
    <property type="term" value="F:RNA nuclease activity"/>
    <property type="evidence" value="ECO:0007669"/>
    <property type="project" value="InterPro"/>
</dbReference>
<dbReference type="PANTHER" id="PTHR35811:SF1">
    <property type="entry name" value="HTH OST-TYPE DOMAIN-CONTAINING PROTEIN"/>
    <property type="match status" value="1"/>
</dbReference>
<gene>
    <name evidence="2" type="ORF">IAA96_07035</name>
</gene>
<reference evidence="2" key="1">
    <citation type="submission" date="2020-10" db="EMBL/GenBank/DDBJ databases">
        <authorList>
            <person name="Gilroy R."/>
        </authorList>
    </citation>
    <scope>NUCLEOTIDE SEQUENCE</scope>
    <source>
        <strain evidence="2">B3-4054</strain>
    </source>
</reference>
<proteinExistence type="predicted"/>
<organism evidence="2 3">
    <name type="scientific">Candidatus Avitreponema avistercoris</name>
    <dbReference type="NCBI Taxonomy" id="2840705"/>
    <lineage>
        <taxon>Bacteria</taxon>
        <taxon>Pseudomonadati</taxon>
        <taxon>Spirochaetota</taxon>
        <taxon>Spirochaetia</taxon>
        <taxon>Spirochaetales</taxon>
        <taxon>Candidatus Avitreponema</taxon>
    </lineage>
</organism>
<dbReference type="EMBL" id="JADIMS010000130">
    <property type="protein sequence ID" value="MBO8450844.1"/>
    <property type="molecule type" value="Genomic_DNA"/>
</dbReference>
<reference evidence="2" key="2">
    <citation type="journal article" date="2021" name="PeerJ">
        <title>Extensive microbial diversity within the chicken gut microbiome revealed by metagenomics and culture.</title>
        <authorList>
            <person name="Gilroy R."/>
            <person name="Ravi A."/>
            <person name="Getino M."/>
            <person name="Pursley I."/>
            <person name="Horton D.L."/>
            <person name="Alikhan N.F."/>
            <person name="Baker D."/>
            <person name="Gharbi K."/>
            <person name="Hall N."/>
            <person name="Watson M."/>
            <person name="Adriaenssens E.M."/>
            <person name="Foster-Nyarko E."/>
            <person name="Jarju S."/>
            <person name="Secka A."/>
            <person name="Antonio M."/>
            <person name="Oren A."/>
            <person name="Chaudhuri R.R."/>
            <person name="La Ragione R."/>
            <person name="Hildebrand F."/>
            <person name="Pallen M.J."/>
        </authorList>
    </citation>
    <scope>NUCLEOTIDE SEQUENCE</scope>
    <source>
        <strain evidence="2">B3-4054</strain>
    </source>
</reference>
<feature type="non-terminal residue" evidence="2">
    <location>
        <position position="235"/>
    </location>
</feature>
<accession>A0A9D9ENQ5</accession>